<dbReference type="EMBL" id="JACNIG010000367">
    <property type="protein sequence ID" value="MBC8433996.1"/>
    <property type="molecule type" value="Genomic_DNA"/>
</dbReference>
<gene>
    <name evidence="1" type="ORF">H8D96_18965</name>
</gene>
<evidence type="ECO:0000313" key="2">
    <source>
        <dbReference type="Proteomes" id="UP000605201"/>
    </source>
</evidence>
<evidence type="ECO:0000313" key="1">
    <source>
        <dbReference type="EMBL" id="MBC8433996.1"/>
    </source>
</evidence>
<accession>A0A8J6NU31</accession>
<organism evidence="1 2">
    <name type="scientific">Candidatus Desulfatibia vada</name>
    <dbReference type="NCBI Taxonomy" id="2841696"/>
    <lineage>
        <taxon>Bacteria</taxon>
        <taxon>Pseudomonadati</taxon>
        <taxon>Thermodesulfobacteriota</taxon>
        <taxon>Desulfobacteria</taxon>
        <taxon>Desulfobacterales</taxon>
        <taxon>Desulfobacterales incertae sedis</taxon>
        <taxon>Candidatus Desulfatibia</taxon>
    </lineage>
</organism>
<dbReference type="AlphaFoldDB" id="A0A8J6NU31"/>
<name>A0A8J6NU31_9BACT</name>
<dbReference type="Proteomes" id="UP000605201">
    <property type="component" value="Unassembled WGS sequence"/>
</dbReference>
<proteinExistence type="predicted"/>
<sequence>MAMSYKQKLIGEINALPEELIPRFYRIVRTIRSELSNQTAETPKRGSLRGIWGNLKIEESHIIGAKKSLFSYECKDERR</sequence>
<comment type="caution">
    <text evidence="1">The sequence shown here is derived from an EMBL/GenBank/DDBJ whole genome shotgun (WGS) entry which is preliminary data.</text>
</comment>
<reference evidence="1 2" key="1">
    <citation type="submission" date="2020-08" db="EMBL/GenBank/DDBJ databases">
        <title>Bridging the membrane lipid divide: bacteria of the FCB group superphylum have the potential to synthesize archaeal ether lipids.</title>
        <authorList>
            <person name="Villanueva L."/>
            <person name="Von Meijenfeldt F.A.B."/>
            <person name="Westbye A.B."/>
            <person name="Yadav S."/>
            <person name="Hopmans E.C."/>
            <person name="Dutilh B.E."/>
            <person name="Sinninghe Damste J.S."/>
        </authorList>
    </citation>
    <scope>NUCLEOTIDE SEQUENCE [LARGE SCALE GENOMIC DNA]</scope>
    <source>
        <strain evidence="1">NIOZ-UU17</strain>
    </source>
</reference>
<evidence type="ECO:0008006" key="3">
    <source>
        <dbReference type="Google" id="ProtNLM"/>
    </source>
</evidence>
<protein>
    <recommendedName>
        <fullName evidence="3">DUF2281 domain-containing protein</fullName>
    </recommendedName>
</protein>